<dbReference type="PANTHER" id="PTHR31373:SF27">
    <property type="entry name" value="TROVE DOMAIN-CONTAINING PROTEIN"/>
    <property type="match status" value="1"/>
</dbReference>
<evidence type="ECO:0000259" key="2">
    <source>
        <dbReference type="Pfam" id="PF25043"/>
    </source>
</evidence>
<accession>A0A0P5Z8Y1</accession>
<organism evidence="4 5">
    <name type="scientific">Daphnia magna</name>
    <dbReference type="NCBI Taxonomy" id="35525"/>
    <lineage>
        <taxon>Eukaryota</taxon>
        <taxon>Metazoa</taxon>
        <taxon>Ecdysozoa</taxon>
        <taxon>Arthropoda</taxon>
        <taxon>Crustacea</taxon>
        <taxon>Branchiopoda</taxon>
        <taxon>Diplostraca</taxon>
        <taxon>Cladocera</taxon>
        <taxon>Anomopoda</taxon>
        <taxon>Daphniidae</taxon>
        <taxon>Daphnia</taxon>
    </lineage>
</organism>
<dbReference type="EMBL" id="GDIP01200480">
    <property type="protein sequence ID" value="JAJ22922.1"/>
    <property type="molecule type" value="Transcribed_RNA"/>
</dbReference>
<dbReference type="EMBL" id="LRGB01000642">
    <property type="protein sequence ID" value="KZS17192.1"/>
    <property type="molecule type" value="Genomic_DNA"/>
</dbReference>
<evidence type="ECO:0000259" key="1">
    <source>
        <dbReference type="Pfam" id="PF11443"/>
    </source>
</evidence>
<dbReference type="Pfam" id="PF11443">
    <property type="entry name" value="DUF2828"/>
    <property type="match status" value="1"/>
</dbReference>
<dbReference type="STRING" id="35525.A0A0P5Z8Y1"/>
<protein>
    <submittedName>
        <fullName evidence="4">Uncharacterized protein</fullName>
    </submittedName>
</protein>
<name>A0A0P5Z8Y1_9CRUS</name>
<feature type="domain" description="DUF2828" evidence="1">
    <location>
        <begin position="44"/>
        <end position="446"/>
    </location>
</feature>
<dbReference type="GO" id="GO:0032991">
    <property type="term" value="C:protein-containing complex"/>
    <property type="evidence" value="ECO:0007669"/>
    <property type="project" value="UniProtKB-ARBA"/>
</dbReference>
<dbReference type="InterPro" id="IPR036465">
    <property type="entry name" value="vWFA_dom_sf"/>
</dbReference>
<feature type="domain" description="DUF7788" evidence="2">
    <location>
        <begin position="450"/>
        <end position="629"/>
    </location>
</feature>
<reference evidence="3" key="2">
    <citation type="submission" date="2015-10" db="EMBL/GenBank/DDBJ databases">
        <authorList>
            <person name="Gilbert D.G."/>
        </authorList>
    </citation>
    <scope>NUCLEOTIDE SEQUENCE</scope>
</reference>
<proteinExistence type="predicted"/>
<dbReference type="Proteomes" id="UP000076858">
    <property type="component" value="Unassembled WGS sequence"/>
</dbReference>
<dbReference type="PANTHER" id="PTHR31373">
    <property type="entry name" value="OS06G0652100 PROTEIN"/>
    <property type="match status" value="1"/>
</dbReference>
<reference evidence="4 5" key="3">
    <citation type="submission" date="2016-03" db="EMBL/GenBank/DDBJ databases">
        <title>EvidentialGene: Evidence-directed Construction of Genes on Genomes.</title>
        <authorList>
            <person name="Gilbert D.G."/>
            <person name="Choi J.-H."/>
            <person name="Mockaitis K."/>
            <person name="Colbourne J."/>
            <person name="Pfrender M."/>
        </authorList>
    </citation>
    <scope>NUCLEOTIDE SEQUENCE [LARGE SCALE GENOMIC DNA]</scope>
    <source>
        <strain evidence="4 5">Xinb3</strain>
        <tissue evidence="4">Complete organism</tissue>
    </source>
</reference>
<evidence type="ECO:0000313" key="5">
    <source>
        <dbReference type="Proteomes" id="UP000076858"/>
    </source>
</evidence>
<reference evidence="3" key="1">
    <citation type="submission" date="2015-10" db="EMBL/GenBank/DDBJ databases">
        <title>Daphnia magna gene sets from two clonal populations assembled and annotated with EvidentialGene.</title>
        <authorList>
            <person name="Gilbert D."/>
            <person name="Podicheti R."/>
            <person name="Orsini L."/>
            <person name="Colbourne J."/>
            <person name="Pfrender M."/>
        </authorList>
    </citation>
    <scope>NUCLEOTIDE SEQUENCE</scope>
</reference>
<keyword evidence="5" id="KW-1185">Reference proteome</keyword>
<evidence type="ECO:0000313" key="4">
    <source>
        <dbReference type="EMBL" id="KZS17192.1"/>
    </source>
</evidence>
<dbReference type="CDD" id="cd00198">
    <property type="entry name" value="vWFA"/>
    <property type="match status" value="1"/>
</dbReference>
<dbReference type="OrthoDB" id="1149618at2759"/>
<dbReference type="InterPro" id="IPR011205">
    <property type="entry name" value="UCP015417_vWA"/>
</dbReference>
<dbReference type="Gene3D" id="3.40.50.410">
    <property type="entry name" value="von Willebrand factor, type A domain"/>
    <property type="match status" value="1"/>
</dbReference>
<sequence>MNNSLNFNLLQLTKVVTEMDDLKIDEVTNAISDENGFPENIRLTENASFTHSSTTSACLDFYFEVMQNTGQDQIVNQLEKSWAEDALLTLKLIFQLRDVRSGKGAVVEFHYCLIWLFRYHPETLLYNLEFVAKHGYWKDLCWLIKFLMKDEVCMSTKRQPRKKTSDTTGQANINYSLEELICRRVNGEVSKHVWKRYLSKLPDEGARRNALLKFKEISKAIHLTRSKEAKIKKKADKSVAAVKLLNFKIVHQHFPALYDKVVSLFTSNLKRDRDMLNKNKCLPMTALVGKWAPTIGGSIDCCTSLGKNIARALYSSFYQRAANESEMDFDTKAYVHYRKNFLTPLRISIKVPERLMSLKTWSEIDYQRVSSVCMKRNKKSFLKNDAERFACYLSDVKSGEKKIASGALLPHEIIKQFMETSEGPEELMAVGELQWKSYVENLKKSGLFESALSICDVSGSMGGTPMEAAIALSLLTAELSNPPFKNHVCTFSSNPSLKKVNQTTLKEKVSFVMNMEWGMNTNLQAVFDLILELAISTKLPPQEMVKTLFIFSDMEFDACGGNEYETDFQLIKRKFEQAHYPLPAIVFWNLRGHGNRSKPITKNEKNVALVSGFSGQMMKTFLESGKFDSPYLAMLKTLGNTYDHLKVID</sequence>
<dbReference type="SUPFAM" id="SSF53300">
    <property type="entry name" value="vWA-like"/>
    <property type="match status" value="1"/>
</dbReference>
<dbReference type="AlphaFoldDB" id="A0A0P5Z8Y1"/>
<dbReference type="InterPro" id="IPR058580">
    <property type="entry name" value="DUF2828"/>
</dbReference>
<dbReference type="PIRSF" id="PIRSF015417">
    <property type="entry name" value="T31B5_30_vWA"/>
    <property type="match status" value="1"/>
</dbReference>
<dbReference type="Pfam" id="PF25043">
    <property type="entry name" value="DUF7788"/>
    <property type="match status" value="1"/>
</dbReference>
<gene>
    <name evidence="4" type="ORF">APZ42_016767</name>
</gene>
<evidence type="ECO:0000313" key="3">
    <source>
        <dbReference type="EMBL" id="JAJ22922.1"/>
    </source>
</evidence>
<dbReference type="InterPro" id="IPR056690">
    <property type="entry name" value="DUF7788"/>
</dbReference>